<feature type="transmembrane region" description="Helical" evidence="1">
    <location>
        <begin position="27"/>
        <end position="47"/>
    </location>
</feature>
<accession>A0A561TTC9</accession>
<proteinExistence type="predicted"/>
<reference evidence="2 3" key="1">
    <citation type="submission" date="2019-06" db="EMBL/GenBank/DDBJ databases">
        <title>Sequencing the genomes of 1000 actinobacteria strains.</title>
        <authorList>
            <person name="Klenk H.-P."/>
        </authorList>
    </citation>
    <scope>NUCLEOTIDE SEQUENCE [LARGE SCALE GENOMIC DNA]</scope>
    <source>
        <strain evidence="2 3">DSM 44826</strain>
    </source>
</reference>
<keyword evidence="1" id="KW-0472">Membrane</keyword>
<sequence length="65" mass="7089">MIIVLLLFLGFFALVMTWTGQIRVWQILLIGAWFLLLASTQLGHGLSDLLGQVVDAMFGGVQTGP</sequence>
<dbReference type="EMBL" id="VIWT01000003">
    <property type="protein sequence ID" value="TWF90373.1"/>
    <property type="molecule type" value="Genomic_DNA"/>
</dbReference>
<evidence type="ECO:0000313" key="2">
    <source>
        <dbReference type="EMBL" id="TWF90373.1"/>
    </source>
</evidence>
<dbReference type="RefSeq" id="WP_145909575.1">
    <property type="nucleotide sequence ID" value="NZ_BAAAMZ010000001.1"/>
</dbReference>
<dbReference type="Proteomes" id="UP000317940">
    <property type="component" value="Unassembled WGS sequence"/>
</dbReference>
<evidence type="ECO:0000256" key="1">
    <source>
        <dbReference type="SAM" id="Phobius"/>
    </source>
</evidence>
<name>A0A561TTC9_9ACTN</name>
<gene>
    <name evidence="2" type="ORF">FHX73_13417</name>
</gene>
<evidence type="ECO:0000313" key="3">
    <source>
        <dbReference type="Proteomes" id="UP000317940"/>
    </source>
</evidence>
<dbReference type="AlphaFoldDB" id="A0A561TTC9"/>
<protein>
    <submittedName>
        <fullName evidence="2">Uncharacterized protein</fullName>
    </submittedName>
</protein>
<keyword evidence="1" id="KW-0812">Transmembrane</keyword>
<comment type="caution">
    <text evidence="2">The sequence shown here is derived from an EMBL/GenBank/DDBJ whole genome shotgun (WGS) entry which is preliminary data.</text>
</comment>
<keyword evidence="1" id="KW-1133">Transmembrane helix</keyword>
<organism evidence="2 3">
    <name type="scientific">Kitasatospora viridis</name>
    <dbReference type="NCBI Taxonomy" id="281105"/>
    <lineage>
        <taxon>Bacteria</taxon>
        <taxon>Bacillati</taxon>
        <taxon>Actinomycetota</taxon>
        <taxon>Actinomycetes</taxon>
        <taxon>Kitasatosporales</taxon>
        <taxon>Streptomycetaceae</taxon>
        <taxon>Kitasatospora</taxon>
    </lineage>
</organism>
<keyword evidence="3" id="KW-1185">Reference proteome</keyword>